<dbReference type="Proteomes" id="UP001280121">
    <property type="component" value="Unassembled WGS sequence"/>
</dbReference>
<protein>
    <submittedName>
        <fullName evidence="2">Uncharacterized protein</fullName>
    </submittedName>
</protein>
<organism evidence="2 3">
    <name type="scientific">Dipteronia dyeriana</name>
    <dbReference type="NCBI Taxonomy" id="168575"/>
    <lineage>
        <taxon>Eukaryota</taxon>
        <taxon>Viridiplantae</taxon>
        <taxon>Streptophyta</taxon>
        <taxon>Embryophyta</taxon>
        <taxon>Tracheophyta</taxon>
        <taxon>Spermatophyta</taxon>
        <taxon>Magnoliopsida</taxon>
        <taxon>eudicotyledons</taxon>
        <taxon>Gunneridae</taxon>
        <taxon>Pentapetalae</taxon>
        <taxon>rosids</taxon>
        <taxon>malvids</taxon>
        <taxon>Sapindales</taxon>
        <taxon>Sapindaceae</taxon>
        <taxon>Hippocastanoideae</taxon>
        <taxon>Acereae</taxon>
        <taxon>Dipteronia</taxon>
    </lineage>
</organism>
<keyword evidence="1" id="KW-0560">Oxidoreductase</keyword>
<dbReference type="GO" id="GO:0016174">
    <property type="term" value="F:NAD(P)H oxidase H2O2-forming activity"/>
    <property type="evidence" value="ECO:0007669"/>
    <property type="project" value="TreeGrafter"/>
</dbReference>
<accession>A0AAD9XME2</accession>
<dbReference type="EMBL" id="JANJYI010000001">
    <property type="protein sequence ID" value="KAK2662100.1"/>
    <property type="molecule type" value="Genomic_DNA"/>
</dbReference>
<evidence type="ECO:0000313" key="3">
    <source>
        <dbReference type="Proteomes" id="UP001280121"/>
    </source>
</evidence>
<dbReference type="InterPro" id="IPR050369">
    <property type="entry name" value="RBOH/FRE"/>
</dbReference>
<sequence length="135" mass="15729">MQNIATTDGRAKFTYRHHYSNTDTMIYLSAYGNKLSDIKEQANEYAALPMEELDTGNLEYITYRYRATYEVMGHRIYIAKGVAETLKFNVALILLPVYQNTITWLRNKTKLSVVVPFDDNFSFHKVVQLENLTFQ</sequence>
<dbReference type="GO" id="GO:0005886">
    <property type="term" value="C:plasma membrane"/>
    <property type="evidence" value="ECO:0007669"/>
    <property type="project" value="TreeGrafter"/>
</dbReference>
<comment type="caution">
    <text evidence="2">The sequence shown here is derived from an EMBL/GenBank/DDBJ whole genome shotgun (WGS) entry which is preliminary data.</text>
</comment>
<reference evidence="2" key="1">
    <citation type="journal article" date="2023" name="Plant J.">
        <title>Genome sequences and population genomics provide insights into the demographic history, inbreeding, and mutation load of two 'living fossil' tree species of Dipteronia.</title>
        <authorList>
            <person name="Feng Y."/>
            <person name="Comes H.P."/>
            <person name="Chen J."/>
            <person name="Zhu S."/>
            <person name="Lu R."/>
            <person name="Zhang X."/>
            <person name="Li P."/>
            <person name="Qiu J."/>
            <person name="Olsen K.M."/>
            <person name="Qiu Y."/>
        </authorList>
    </citation>
    <scope>NUCLEOTIDE SEQUENCE</scope>
    <source>
        <strain evidence="2">KIB01</strain>
    </source>
</reference>
<name>A0AAD9XME2_9ROSI</name>
<keyword evidence="3" id="KW-1185">Reference proteome</keyword>
<evidence type="ECO:0000256" key="1">
    <source>
        <dbReference type="ARBA" id="ARBA00023002"/>
    </source>
</evidence>
<gene>
    <name evidence="2" type="ORF">Ddye_000674</name>
</gene>
<dbReference type="AlphaFoldDB" id="A0AAD9XME2"/>
<proteinExistence type="predicted"/>
<evidence type="ECO:0000313" key="2">
    <source>
        <dbReference type="EMBL" id="KAK2662100.1"/>
    </source>
</evidence>
<dbReference type="PANTHER" id="PTHR11972">
    <property type="entry name" value="NADPH OXIDASE"/>
    <property type="match status" value="1"/>
</dbReference>
<dbReference type="PANTHER" id="PTHR11972:SF197">
    <property type="entry name" value="RESPIRATORY BURST OXIDASE HOMOLOG PROTEIN D"/>
    <property type="match status" value="1"/>
</dbReference>